<reference evidence="1 2" key="1">
    <citation type="submission" date="2015-08" db="EMBL/GenBank/DDBJ databases">
        <title>Next Generation Sequencing and Analysis of the Genome of Puccinia sorghi L Schw, the Causal Agent of Maize Common Rust.</title>
        <authorList>
            <person name="Rochi L."/>
            <person name="Burguener G."/>
            <person name="Darino M."/>
            <person name="Turjanski A."/>
            <person name="Kreff E."/>
            <person name="Dieguez M.J."/>
            <person name="Sacco F."/>
        </authorList>
    </citation>
    <scope>NUCLEOTIDE SEQUENCE [LARGE SCALE GENOMIC DNA]</scope>
    <source>
        <strain evidence="1 2">RO10H11247</strain>
    </source>
</reference>
<organism evidence="1 2">
    <name type="scientific">Puccinia sorghi</name>
    <dbReference type="NCBI Taxonomy" id="27349"/>
    <lineage>
        <taxon>Eukaryota</taxon>
        <taxon>Fungi</taxon>
        <taxon>Dikarya</taxon>
        <taxon>Basidiomycota</taxon>
        <taxon>Pucciniomycotina</taxon>
        <taxon>Pucciniomycetes</taxon>
        <taxon>Pucciniales</taxon>
        <taxon>Pucciniaceae</taxon>
        <taxon>Puccinia</taxon>
    </lineage>
</organism>
<dbReference type="AlphaFoldDB" id="A0A0L6UAE6"/>
<dbReference type="VEuPathDB" id="FungiDB:VP01_8022g1"/>
<protein>
    <submittedName>
        <fullName evidence="1">Uncharacterized protein</fullName>
    </submittedName>
</protein>
<feature type="non-terminal residue" evidence="1">
    <location>
        <position position="1"/>
    </location>
</feature>
<dbReference type="Proteomes" id="UP000037035">
    <property type="component" value="Unassembled WGS sequence"/>
</dbReference>
<sequence length="150" mass="17458">VLSLLSFPLQLTVEEAPKQMHFTKSTCHQRIESLWSQMMKQHNFSIIDNILTQLENGIYDPDDTLHNLIFNPAWKFGLIFKIIIKSRETTPSQPQLLALHTLHTRDYPDIEAIFTHTPDWFHEISVAIMCHTSNFLAQLRTKCFSKAHTI</sequence>
<accession>A0A0L6UAE6</accession>
<dbReference type="PANTHER" id="PTHR46177:SF1">
    <property type="entry name" value="INTEGRASE CATALYTIC DOMAIN-CONTAINING PROTEIN"/>
    <property type="match status" value="1"/>
</dbReference>
<gene>
    <name evidence="1" type="ORF">VP01_8022g1</name>
</gene>
<evidence type="ECO:0000313" key="2">
    <source>
        <dbReference type="Proteomes" id="UP000037035"/>
    </source>
</evidence>
<name>A0A0L6UAE6_9BASI</name>
<keyword evidence="2" id="KW-1185">Reference proteome</keyword>
<proteinExistence type="predicted"/>
<dbReference type="OrthoDB" id="2505962at2759"/>
<dbReference type="PANTHER" id="PTHR46177">
    <property type="entry name" value="INTEGRASE CATALYTIC DOMAIN-CONTAINING PROTEIN"/>
    <property type="match status" value="1"/>
</dbReference>
<dbReference type="EMBL" id="LAVV01013520">
    <property type="protein sequence ID" value="KNZ45524.1"/>
    <property type="molecule type" value="Genomic_DNA"/>
</dbReference>
<evidence type="ECO:0000313" key="1">
    <source>
        <dbReference type="EMBL" id="KNZ45524.1"/>
    </source>
</evidence>
<comment type="caution">
    <text evidence="1">The sequence shown here is derived from an EMBL/GenBank/DDBJ whole genome shotgun (WGS) entry which is preliminary data.</text>
</comment>